<dbReference type="NCBIfam" id="NF040906">
    <property type="entry name" value="GguB"/>
    <property type="match status" value="1"/>
</dbReference>
<evidence type="ECO:0000256" key="6">
    <source>
        <dbReference type="ARBA" id="ARBA00022692"/>
    </source>
</evidence>
<feature type="transmembrane region" description="Helical" evidence="11">
    <location>
        <begin position="32"/>
        <end position="50"/>
    </location>
</feature>
<comment type="function">
    <text evidence="9">Part of the binding-protein-dependent transport system for D-xylose. Probably responsible for the translocation of the substrate across the membrane.</text>
</comment>
<evidence type="ECO:0000256" key="5">
    <source>
        <dbReference type="ARBA" id="ARBA00022597"/>
    </source>
</evidence>
<feature type="transmembrane region" description="Helical" evidence="11">
    <location>
        <begin position="148"/>
        <end position="166"/>
    </location>
</feature>
<feature type="transmembrane region" description="Helical" evidence="11">
    <location>
        <begin position="213"/>
        <end position="233"/>
    </location>
</feature>
<dbReference type="InterPro" id="IPR001851">
    <property type="entry name" value="ABC_transp_permease"/>
</dbReference>
<name>A0ABU4XIY9_9HYPH</name>
<dbReference type="Proteomes" id="UP001271780">
    <property type="component" value="Unassembled WGS sequence"/>
</dbReference>
<sequence length="430" mass="44961">MSTESAPAPQSGVAEDVKHGPRIAVSALTTNLREYGLIIALIVIMLFFQYTTSGTLFKPVNLSNLVQQNSFIIVMALGMLLVIVAGYIDLSVGSVAGFIGALAAMMMVIWPLGIFSNPLVVSIVCLIVGALIGAAQGYWIAYHRIPSFIVTLAGMLIFRGICQALLGGGSSVGPLPDSFKALSSGFIPDVIGPLTLIPPTVNAAGKTIVGSGLTLHMTTIVLGLIAVVAYAYFGLRARRKRERHGYEAEPFPLFVIKTLVGSALALFLVFQFASYRGLPVVLLVMGVLISLFVFVTKRMTIGRRIYAMGGNAKAAQLSGINTERLTLLVFINMGVLSALGGLIIAARLGQAVPAAGLGSELDVIAAVFIGGASAMGGVGQVIGAVVGGFIMGVMNNGMSIMGVNVDWQQVVKGLVLLGAVIFDVYNKNKA</sequence>
<feature type="transmembrane region" description="Helical" evidence="11">
    <location>
        <begin position="325"/>
        <end position="346"/>
    </location>
</feature>
<evidence type="ECO:0000256" key="9">
    <source>
        <dbReference type="ARBA" id="ARBA00035611"/>
    </source>
</evidence>
<feature type="transmembrane region" description="Helical" evidence="11">
    <location>
        <begin position="95"/>
        <end position="113"/>
    </location>
</feature>
<evidence type="ECO:0000256" key="10">
    <source>
        <dbReference type="ARBA" id="ARBA00035686"/>
    </source>
</evidence>
<evidence type="ECO:0000256" key="8">
    <source>
        <dbReference type="ARBA" id="ARBA00023136"/>
    </source>
</evidence>
<feature type="transmembrane region" description="Helical" evidence="11">
    <location>
        <begin position="70"/>
        <end position="88"/>
    </location>
</feature>
<keyword evidence="6 11" id="KW-0812">Transmembrane</keyword>
<keyword evidence="5" id="KW-0762">Sugar transport</keyword>
<evidence type="ECO:0000256" key="1">
    <source>
        <dbReference type="ARBA" id="ARBA00004651"/>
    </source>
</evidence>
<dbReference type="EMBL" id="JAVIIZ010000013">
    <property type="protein sequence ID" value="MDX8474528.1"/>
    <property type="molecule type" value="Genomic_DNA"/>
</dbReference>
<evidence type="ECO:0000256" key="3">
    <source>
        <dbReference type="ARBA" id="ARBA00022475"/>
    </source>
</evidence>
<evidence type="ECO:0000313" key="12">
    <source>
        <dbReference type="EMBL" id="MDX8474528.1"/>
    </source>
</evidence>
<keyword evidence="7 11" id="KW-1133">Transmembrane helix</keyword>
<protein>
    <recommendedName>
        <fullName evidence="10">Xylose transport system permease protein XylH</fullName>
    </recommendedName>
</protein>
<keyword evidence="4" id="KW-0997">Cell inner membrane</keyword>
<feature type="transmembrane region" description="Helical" evidence="11">
    <location>
        <begin position="278"/>
        <end position="296"/>
    </location>
</feature>
<evidence type="ECO:0000256" key="7">
    <source>
        <dbReference type="ARBA" id="ARBA00022989"/>
    </source>
</evidence>
<evidence type="ECO:0000256" key="11">
    <source>
        <dbReference type="SAM" id="Phobius"/>
    </source>
</evidence>
<keyword evidence="13" id="KW-1185">Reference proteome</keyword>
<gene>
    <name evidence="12" type="primary">gguB</name>
    <name evidence="12" type="ORF">RFM27_20805</name>
</gene>
<dbReference type="CDD" id="cd06579">
    <property type="entry name" value="TM_PBP1_transp_AraH_like"/>
    <property type="match status" value="1"/>
</dbReference>
<feature type="transmembrane region" description="Helical" evidence="11">
    <location>
        <begin position="254"/>
        <end position="272"/>
    </location>
</feature>
<reference evidence="12 13" key="1">
    <citation type="submission" date="2023-08" db="EMBL/GenBank/DDBJ databases">
        <title>Implementing the SeqCode for naming new Mesorhizobium species isolated from Vachellia karroo root nodules.</title>
        <authorList>
            <person name="Van Lill M."/>
        </authorList>
    </citation>
    <scope>NUCLEOTIDE SEQUENCE [LARGE SCALE GENOMIC DNA]</scope>
    <source>
        <strain evidence="12 13">VK23A</strain>
    </source>
</reference>
<keyword evidence="2" id="KW-0813">Transport</keyword>
<accession>A0ABU4XIY9</accession>
<dbReference type="PANTHER" id="PTHR32196:SF32">
    <property type="entry name" value="XYLOSE TRANSPORT SYSTEM PERMEASE PROTEIN XYLH"/>
    <property type="match status" value="1"/>
</dbReference>
<organism evidence="12 13">
    <name type="scientific">Mesorhizobium dulcispinae</name>
    <dbReference type="NCBI Taxonomy" id="3072316"/>
    <lineage>
        <taxon>Bacteria</taxon>
        <taxon>Pseudomonadati</taxon>
        <taxon>Pseudomonadota</taxon>
        <taxon>Alphaproteobacteria</taxon>
        <taxon>Hyphomicrobiales</taxon>
        <taxon>Phyllobacteriaceae</taxon>
        <taxon>Mesorhizobium</taxon>
    </lineage>
</organism>
<keyword evidence="8 11" id="KW-0472">Membrane</keyword>
<dbReference type="Pfam" id="PF02653">
    <property type="entry name" value="BPD_transp_2"/>
    <property type="match status" value="1"/>
</dbReference>
<feature type="transmembrane region" description="Helical" evidence="11">
    <location>
        <begin position="366"/>
        <end position="391"/>
    </location>
</feature>
<feature type="transmembrane region" description="Helical" evidence="11">
    <location>
        <begin position="119"/>
        <end position="141"/>
    </location>
</feature>
<comment type="subcellular location">
    <subcellularLocation>
        <location evidence="1">Cell membrane</location>
        <topology evidence="1">Multi-pass membrane protein</topology>
    </subcellularLocation>
</comment>
<evidence type="ECO:0000256" key="2">
    <source>
        <dbReference type="ARBA" id="ARBA00022448"/>
    </source>
</evidence>
<proteinExistence type="predicted"/>
<keyword evidence="3" id="KW-1003">Cell membrane</keyword>
<dbReference type="RefSeq" id="WP_320263804.1">
    <property type="nucleotide sequence ID" value="NZ_JAVIIX010000012.1"/>
</dbReference>
<evidence type="ECO:0000313" key="13">
    <source>
        <dbReference type="Proteomes" id="UP001271780"/>
    </source>
</evidence>
<dbReference type="PANTHER" id="PTHR32196">
    <property type="entry name" value="ABC TRANSPORTER PERMEASE PROTEIN YPHD-RELATED-RELATED"/>
    <property type="match status" value="1"/>
</dbReference>
<comment type="caution">
    <text evidence="12">The sequence shown here is derived from an EMBL/GenBank/DDBJ whole genome shotgun (WGS) entry which is preliminary data.</text>
</comment>
<evidence type="ECO:0000256" key="4">
    <source>
        <dbReference type="ARBA" id="ARBA00022519"/>
    </source>
</evidence>